<keyword evidence="2" id="KW-0732">Signal</keyword>
<sequence>MRTVQALLLLALLAAITGAELRCTGSHCDEDERNNYDDGVNAVTGTLGPLKNELPSSRVVTEKLLRSDRSIALLKQWGELYANKQHAIYVHSNDHETRKRLRKKLCKRLRKKLCKWHAEWVEAVEKRVAGLAARTVPTAPTSAPTSQLSTNDTPDCMRKRPHFIDESQIA</sequence>
<feature type="region of interest" description="Disordered" evidence="1">
    <location>
        <begin position="136"/>
        <end position="157"/>
    </location>
</feature>
<feature type="compositionally biased region" description="Low complexity" evidence="1">
    <location>
        <begin position="136"/>
        <end position="150"/>
    </location>
</feature>
<evidence type="ECO:0000313" key="3">
    <source>
        <dbReference type="Proteomes" id="UP000095287"/>
    </source>
</evidence>
<dbReference type="Proteomes" id="UP000095287">
    <property type="component" value="Unplaced"/>
</dbReference>
<evidence type="ECO:0000256" key="2">
    <source>
        <dbReference type="SAM" id="SignalP"/>
    </source>
</evidence>
<name>A0A1I7XYX9_9BILA</name>
<reference evidence="4" key="1">
    <citation type="submission" date="2016-11" db="UniProtKB">
        <authorList>
            <consortium name="WormBaseParasite"/>
        </authorList>
    </citation>
    <scope>IDENTIFICATION</scope>
</reference>
<feature type="signal peptide" evidence="2">
    <location>
        <begin position="1"/>
        <end position="18"/>
    </location>
</feature>
<evidence type="ECO:0000313" key="4">
    <source>
        <dbReference type="WBParaSite" id="L893_g10735.t1"/>
    </source>
</evidence>
<organism evidence="3 4">
    <name type="scientific">Steinernema glaseri</name>
    <dbReference type="NCBI Taxonomy" id="37863"/>
    <lineage>
        <taxon>Eukaryota</taxon>
        <taxon>Metazoa</taxon>
        <taxon>Ecdysozoa</taxon>
        <taxon>Nematoda</taxon>
        <taxon>Chromadorea</taxon>
        <taxon>Rhabditida</taxon>
        <taxon>Tylenchina</taxon>
        <taxon>Panagrolaimomorpha</taxon>
        <taxon>Strongyloidoidea</taxon>
        <taxon>Steinernematidae</taxon>
        <taxon>Steinernema</taxon>
    </lineage>
</organism>
<evidence type="ECO:0000256" key="1">
    <source>
        <dbReference type="SAM" id="MobiDB-lite"/>
    </source>
</evidence>
<proteinExistence type="predicted"/>
<protein>
    <submittedName>
        <fullName evidence="4">RxLR effector protein</fullName>
    </submittedName>
</protein>
<keyword evidence="3" id="KW-1185">Reference proteome</keyword>
<accession>A0A1I7XYX9</accession>
<feature type="chain" id="PRO_5009311529" evidence="2">
    <location>
        <begin position="19"/>
        <end position="170"/>
    </location>
</feature>
<dbReference type="AlphaFoldDB" id="A0A1I7XYX9"/>
<dbReference type="WBParaSite" id="L893_g10735.t1">
    <property type="protein sequence ID" value="L893_g10735.t1"/>
    <property type="gene ID" value="L893_g10735"/>
</dbReference>